<organism evidence="2 3">
    <name type="scientific">Asticcacaulis benevestitus DSM 16100 = ATCC BAA-896</name>
    <dbReference type="NCBI Taxonomy" id="1121022"/>
    <lineage>
        <taxon>Bacteria</taxon>
        <taxon>Pseudomonadati</taxon>
        <taxon>Pseudomonadota</taxon>
        <taxon>Alphaproteobacteria</taxon>
        <taxon>Caulobacterales</taxon>
        <taxon>Caulobacteraceae</taxon>
        <taxon>Asticcacaulis</taxon>
    </lineage>
</organism>
<dbReference type="STRING" id="1121022.GCA_000376105_03161"/>
<evidence type="ECO:0000256" key="1">
    <source>
        <dbReference type="SAM" id="Phobius"/>
    </source>
</evidence>
<keyword evidence="1" id="KW-0472">Membrane</keyword>
<accession>V4PZI0</accession>
<keyword evidence="3" id="KW-1185">Reference proteome</keyword>
<comment type="caution">
    <text evidence="2">The sequence shown here is derived from an EMBL/GenBank/DDBJ whole genome shotgun (WGS) entry which is preliminary data.</text>
</comment>
<sequence length="99" mass="10518">MPSPDPLQIPHQATVLFPLTVDTDLSLTAQTLLRRECGAQIQSIRLEAIPDKHEARLWVTLAAAAYGLALHALILGLPAAQFGAVKTVRADVVSLAKAA</sequence>
<evidence type="ECO:0000313" key="3">
    <source>
        <dbReference type="Proteomes" id="UP000017837"/>
    </source>
</evidence>
<keyword evidence="1" id="KW-1133">Transmembrane helix</keyword>
<proteinExistence type="predicted"/>
<keyword evidence="1" id="KW-0812">Transmembrane</keyword>
<protein>
    <submittedName>
        <fullName evidence="2">Uncharacterized protein</fullName>
    </submittedName>
</protein>
<gene>
    <name evidence="2" type="ORF">ABENE_06955</name>
</gene>
<reference evidence="2 3" key="1">
    <citation type="journal article" date="2014" name="Nature">
        <title>Sequential evolution of bacterial morphology by co-option of a developmental regulator.</title>
        <authorList>
            <person name="Jiang C."/>
            <person name="Brown P.J."/>
            <person name="Ducret A."/>
            <person name="Brun Y.V."/>
        </authorList>
    </citation>
    <scope>NUCLEOTIDE SEQUENCE [LARGE SCALE GENOMIC DNA]</scope>
    <source>
        <strain evidence="2 3">DSM 16100</strain>
    </source>
</reference>
<dbReference type="Proteomes" id="UP000017837">
    <property type="component" value="Unassembled WGS sequence"/>
</dbReference>
<feature type="transmembrane region" description="Helical" evidence="1">
    <location>
        <begin position="57"/>
        <end position="80"/>
    </location>
</feature>
<evidence type="ECO:0000313" key="2">
    <source>
        <dbReference type="EMBL" id="ESQ92834.1"/>
    </source>
</evidence>
<dbReference type="PATRIC" id="fig|1121022.4.peg.1389"/>
<dbReference type="EMBL" id="AWGB01000010">
    <property type="protein sequence ID" value="ESQ92834.1"/>
    <property type="molecule type" value="Genomic_DNA"/>
</dbReference>
<name>V4PZI0_9CAUL</name>
<dbReference type="AlphaFoldDB" id="V4PZI0"/>